<dbReference type="KEGG" id="hir:HETIRDRAFT_49626"/>
<feature type="region of interest" description="Disordered" evidence="1">
    <location>
        <begin position="45"/>
        <end position="75"/>
    </location>
</feature>
<dbReference type="AlphaFoldDB" id="W4K0S9"/>
<evidence type="ECO:0000259" key="2">
    <source>
        <dbReference type="PROSITE" id="PS50174"/>
    </source>
</evidence>
<dbReference type="InterPro" id="IPR011666">
    <property type="entry name" value="DUF1604"/>
</dbReference>
<keyword evidence="4" id="KW-1185">Reference proteome</keyword>
<reference evidence="3 4" key="1">
    <citation type="journal article" date="2012" name="New Phytol.">
        <title>Insight into trade-off between wood decay and parasitism from the genome of a fungal forest pathogen.</title>
        <authorList>
            <person name="Olson A."/>
            <person name="Aerts A."/>
            <person name="Asiegbu F."/>
            <person name="Belbahri L."/>
            <person name="Bouzid O."/>
            <person name="Broberg A."/>
            <person name="Canback B."/>
            <person name="Coutinho P.M."/>
            <person name="Cullen D."/>
            <person name="Dalman K."/>
            <person name="Deflorio G."/>
            <person name="van Diepen L.T."/>
            <person name="Dunand C."/>
            <person name="Duplessis S."/>
            <person name="Durling M."/>
            <person name="Gonthier P."/>
            <person name="Grimwood J."/>
            <person name="Fossdal C.G."/>
            <person name="Hansson D."/>
            <person name="Henrissat B."/>
            <person name="Hietala A."/>
            <person name="Himmelstrand K."/>
            <person name="Hoffmeister D."/>
            <person name="Hogberg N."/>
            <person name="James T.Y."/>
            <person name="Karlsson M."/>
            <person name="Kohler A."/>
            <person name="Kues U."/>
            <person name="Lee Y.H."/>
            <person name="Lin Y.C."/>
            <person name="Lind M."/>
            <person name="Lindquist E."/>
            <person name="Lombard V."/>
            <person name="Lucas S."/>
            <person name="Lunden K."/>
            <person name="Morin E."/>
            <person name="Murat C."/>
            <person name="Park J."/>
            <person name="Raffaello T."/>
            <person name="Rouze P."/>
            <person name="Salamov A."/>
            <person name="Schmutz J."/>
            <person name="Solheim H."/>
            <person name="Stahlberg J."/>
            <person name="Velez H."/>
            <person name="de Vries R.P."/>
            <person name="Wiebenga A."/>
            <person name="Woodward S."/>
            <person name="Yakovlev I."/>
            <person name="Garbelotto M."/>
            <person name="Martin F."/>
            <person name="Grigoriev I.V."/>
            <person name="Stenlid J."/>
        </authorList>
    </citation>
    <scope>NUCLEOTIDE SEQUENCE [LARGE SCALE GENOMIC DNA]</scope>
    <source>
        <strain evidence="3 4">TC 32-1</strain>
    </source>
</reference>
<dbReference type="Pfam" id="PF07713">
    <property type="entry name" value="DUF1604"/>
    <property type="match status" value="1"/>
</dbReference>
<feature type="compositionally biased region" description="Basic and acidic residues" evidence="1">
    <location>
        <begin position="510"/>
        <end position="532"/>
    </location>
</feature>
<dbReference type="Proteomes" id="UP000030671">
    <property type="component" value="Unassembled WGS sequence"/>
</dbReference>
<dbReference type="PROSITE" id="PS50174">
    <property type="entry name" value="G_PATCH"/>
    <property type="match status" value="1"/>
</dbReference>
<dbReference type="GO" id="GO:0003723">
    <property type="term" value="F:RNA binding"/>
    <property type="evidence" value="ECO:0007669"/>
    <property type="project" value="TreeGrafter"/>
</dbReference>
<dbReference type="EMBL" id="KI925461">
    <property type="protein sequence ID" value="ETW78731.1"/>
    <property type="molecule type" value="Genomic_DNA"/>
</dbReference>
<feature type="compositionally biased region" description="Low complexity" evidence="1">
    <location>
        <begin position="571"/>
        <end position="593"/>
    </location>
</feature>
<feature type="compositionally biased region" description="Basic and acidic residues" evidence="1">
    <location>
        <begin position="756"/>
        <end position="771"/>
    </location>
</feature>
<proteinExistence type="predicted"/>
<feature type="compositionally biased region" description="Basic and acidic residues" evidence="1">
    <location>
        <begin position="779"/>
        <end position="794"/>
    </location>
</feature>
<dbReference type="GO" id="GO:0005634">
    <property type="term" value="C:nucleus"/>
    <property type="evidence" value="ECO:0007669"/>
    <property type="project" value="TreeGrafter"/>
</dbReference>
<evidence type="ECO:0000313" key="3">
    <source>
        <dbReference type="EMBL" id="ETW78731.1"/>
    </source>
</evidence>
<dbReference type="eggNOG" id="KOG2138">
    <property type="taxonomic scope" value="Eukaryota"/>
</dbReference>
<evidence type="ECO:0000256" key="1">
    <source>
        <dbReference type="SAM" id="MobiDB-lite"/>
    </source>
</evidence>
<dbReference type="STRING" id="747525.W4K0S9"/>
<dbReference type="PANTHER" id="PTHR13384">
    <property type="entry name" value="G PATCH DOMAIN-CONTAINING PROTEIN 1"/>
    <property type="match status" value="1"/>
</dbReference>
<feature type="compositionally biased region" description="Basic and acidic residues" evidence="1">
    <location>
        <begin position="57"/>
        <end position="70"/>
    </location>
</feature>
<dbReference type="Pfam" id="PF01585">
    <property type="entry name" value="G-patch"/>
    <property type="match status" value="1"/>
</dbReference>
<dbReference type="Pfam" id="PF26093">
    <property type="entry name" value="HTH_TGH"/>
    <property type="match status" value="1"/>
</dbReference>
<feature type="domain" description="G-patch" evidence="2">
    <location>
        <begin position="123"/>
        <end position="143"/>
    </location>
</feature>
<sequence>EKSRDSNESLPPWKQEVRDEKGRRRLHGAFTGGFSAGYYNTVGSKEGWTPSTFTSTRGERAKQKAARPEDYMDEEDLKELEESRAAGMQEKINLLEGTPAESKRRGLVAIDPEEECADMLTSEETFGARMLKKMGWRPGQGVGPRISWKTRQDIMTQGKSDDGVNFETLEDDQEAKKHTYAPRVAVVPKFSRKDNSFGLGFVAPPNPSETLERGPEKSGPQLAVGFGLGALNEAEDDDIDIYDTPSNATRTHLAWDATDRDADEVVSVKNGPARSIKPPVSPPPKAYILPNGKPVLQGFMPAVTPVVEVKWDLLPEIPADWKPEPQRVWQNDKENQDRSSLTAEKRGSMLDGITLETGPRSVFDYMSEKDRERLQKGSQAELSIKAPTSAAAVTASPQGLPFTPPNIASAALRGFMPFTTDPVKQSRYIAYLRSQASPEFPELAPERLPGQAADAFHKEMLDYAKSAAIFKPVSGAMATRFTSAAVVDMGPRTIEGLHQPVHTSAPAQDANDREKERKEEEERREEMVEGSKAHAAKMGLYGSMTREVKLWQPSRLLCKRFGVKDPNPEVTTDAPIPGTTPATAPSASTSATGTWRPEQAMADADLQTATTSIGAIPGSSSVYGGQKRKDLGNVGLGNDEKHGRDTLKPVQPRMDIFKAIFASDDEDSENEPGENGKEIGPNGDVEKRNVESVPKVDVATFKPTFVPRSERATKKSKSKDRKDRKKKGKAILSFAGEEGEDDGLSIAPRKNHKEHKAKEEEQRRKKQRKEENDLEREEEVPLHDGEDTWVEKAAPDIVRGFESASHSHAELPSVPSESTEPDIGPPRGRKRAIDFM</sequence>
<feature type="non-terminal residue" evidence="3">
    <location>
        <position position="1"/>
    </location>
</feature>
<gene>
    <name evidence="3" type="ORF">HETIRDRAFT_49626</name>
</gene>
<dbReference type="GO" id="GO:0006397">
    <property type="term" value="P:mRNA processing"/>
    <property type="evidence" value="ECO:0007669"/>
    <property type="project" value="InterPro"/>
</dbReference>
<dbReference type="RefSeq" id="XP_009548752.1">
    <property type="nucleotide sequence ID" value="XM_009550457.1"/>
</dbReference>
<feature type="region of interest" description="Disordered" evidence="1">
    <location>
        <begin position="496"/>
        <end position="533"/>
    </location>
</feature>
<dbReference type="OrthoDB" id="20507at2759"/>
<accession>W4K0S9</accession>
<dbReference type="InParanoid" id="W4K0S9"/>
<feature type="compositionally biased region" description="Acidic residues" evidence="1">
    <location>
        <begin position="663"/>
        <end position="672"/>
    </location>
</feature>
<evidence type="ECO:0000313" key="4">
    <source>
        <dbReference type="Proteomes" id="UP000030671"/>
    </source>
</evidence>
<organism evidence="3 4">
    <name type="scientific">Heterobasidion irregulare (strain TC 32-1)</name>
    <dbReference type="NCBI Taxonomy" id="747525"/>
    <lineage>
        <taxon>Eukaryota</taxon>
        <taxon>Fungi</taxon>
        <taxon>Dikarya</taxon>
        <taxon>Basidiomycota</taxon>
        <taxon>Agaricomycotina</taxon>
        <taxon>Agaricomycetes</taxon>
        <taxon>Russulales</taxon>
        <taxon>Bondarzewiaceae</taxon>
        <taxon>Heterobasidion</taxon>
        <taxon>Heterobasidion annosum species complex</taxon>
    </lineage>
</organism>
<feature type="compositionally biased region" description="Basic and acidic residues" evidence="1">
    <location>
        <begin position="638"/>
        <end position="647"/>
    </location>
</feature>
<dbReference type="FunCoup" id="W4K0S9">
    <property type="interactions" value="175"/>
</dbReference>
<feature type="region of interest" description="Disordered" evidence="1">
    <location>
        <begin position="325"/>
        <end position="346"/>
    </location>
</feature>
<dbReference type="InterPro" id="IPR000467">
    <property type="entry name" value="G_patch_dom"/>
</dbReference>
<dbReference type="PANTHER" id="PTHR13384:SF19">
    <property type="entry name" value="G PATCH DOMAIN-CONTAINING PROTEIN 1"/>
    <property type="match status" value="1"/>
</dbReference>
<protein>
    <recommendedName>
        <fullName evidence="2">G-patch domain-containing protein</fullName>
    </recommendedName>
</protein>
<feature type="compositionally biased region" description="Basic residues" evidence="1">
    <location>
        <begin position="714"/>
        <end position="729"/>
    </location>
</feature>
<dbReference type="HOGENOM" id="CLU_008613_3_1_1"/>
<feature type="region of interest" description="Disordered" evidence="1">
    <location>
        <begin position="615"/>
        <end position="836"/>
    </location>
</feature>
<feature type="region of interest" description="Disordered" evidence="1">
    <location>
        <begin position="1"/>
        <end position="25"/>
    </location>
</feature>
<feature type="region of interest" description="Disordered" evidence="1">
    <location>
        <begin position="562"/>
        <end position="593"/>
    </location>
</feature>
<name>W4K0S9_HETIT</name>
<dbReference type="GeneID" id="20678116"/>